<dbReference type="InterPro" id="IPR036691">
    <property type="entry name" value="Endo/exonu/phosph_ase_sf"/>
</dbReference>
<dbReference type="GO" id="GO:0000175">
    <property type="term" value="F:3'-5'-RNA exonuclease activity"/>
    <property type="evidence" value="ECO:0007669"/>
    <property type="project" value="TreeGrafter"/>
</dbReference>
<dbReference type="EMBL" id="MGBR01000001">
    <property type="protein sequence ID" value="OGK73700.1"/>
    <property type="molecule type" value="Genomic_DNA"/>
</dbReference>
<reference evidence="2 3" key="1">
    <citation type="journal article" date="2016" name="Nat. Commun.">
        <title>Thousands of microbial genomes shed light on interconnected biogeochemical processes in an aquifer system.</title>
        <authorList>
            <person name="Anantharaman K."/>
            <person name="Brown C.T."/>
            <person name="Hug L.A."/>
            <person name="Sharon I."/>
            <person name="Castelle C.J."/>
            <person name="Probst A.J."/>
            <person name="Thomas B.C."/>
            <person name="Singh A."/>
            <person name="Wilkins M.J."/>
            <person name="Karaoz U."/>
            <person name="Brodie E.L."/>
            <person name="Williams K.H."/>
            <person name="Hubbard S.S."/>
            <person name="Banfield J.F."/>
        </authorList>
    </citation>
    <scope>NUCLEOTIDE SEQUENCE [LARGE SCALE GENOMIC DNA]</scope>
</reference>
<accession>A0A1F7L0P5</accession>
<evidence type="ECO:0000313" key="3">
    <source>
        <dbReference type="Proteomes" id="UP000177050"/>
    </source>
</evidence>
<protein>
    <recommendedName>
        <fullName evidence="1">Endonuclease/exonuclease/phosphatase domain-containing protein</fullName>
    </recommendedName>
</protein>
<evidence type="ECO:0000259" key="1">
    <source>
        <dbReference type="Pfam" id="PF03372"/>
    </source>
</evidence>
<dbReference type="AlphaFoldDB" id="A0A1F7L0P5"/>
<feature type="domain" description="Endonuclease/exonuclease/phosphatase" evidence="1">
    <location>
        <begin position="6"/>
        <end position="248"/>
    </location>
</feature>
<dbReference type="SUPFAM" id="SSF56219">
    <property type="entry name" value="DNase I-like"/>
    <property type="match status" value="1"/>
</dbReference>
<evidence type="ECO:0000313" key="2">
    <source>
        <dbReference type="EMBL" id="OGK73700.1"/>
    </source>
</evidence>
<dbReference type="InterPro" id="IPR050410">
    <property type="entry name" value="CCR4/nocturin_mRNA_transcr"/>
</dbReference>
<dbReference type="InterPro" id="IPR005135">
    <property type="entry name" value="Endo/exonuclease/phosphatase"/>
</dbReference>
<sequence>MDFSLLTYNTLLNDAVSGLKTICSSQRPDFICLQEIDTTTSTFQKVERLGYKLADYSNAFIKYGHIYGVATFYNPHKFEFRASKVILLPKGLLEMVGYLLRIFKTGKKTRTVLKTEFLCKKMKNKVIIYNIHLSAHGTNHIRLKQIQTTLNDVGLIKTNKPTILTGDFNYPYGRKGLEGLMHKYDFKEATNKILFTTEGAMAHYTFFEKILGSIFFRIMRHRLKLDYIFYKNCQSMYAKKVNVQYSDHYPVYAMFKLI</sequence>
<dbReference type="PANTHER" id="PTHR12121:SF36">
    <property type="entry name" value="ENDONUCLEASE_EXONUCLEASE_PHOSPHATASE DOMAIN-CONTAINING PROTEIN"/>
    <property type="match status" value="1"/>
</dbReference>
<gene>
    <name evidence="2" type="ORF">A3K52_02855</name>
</gene>
<dbReference type="Proteomes" id="UP000177050">
    <property type="component" value="Unassembled WGS sequence"/>
</dbReference>
<dbReference type="Pfam" id="PF03372">
    <property type="entry name" value="Exo_endo_phos"/>
    <property type="match status" value="1"/>
</dbReference>
<name>A0A1F7L0P5_9BACT</name>
<organism evidence="2 3">
    <name type="scientific">Candidatus Roizmanbacteria bacterium RIFOXYD1_FULL_38_12</name>
    <dbReference type="NCBI Taxonomy" id="1802093"/>
    <lineage>
        <taxon>Bacteria</taxon>
        <taxon>Candidatus Roizmaniibacteriota</taxon>
    </lineage>
</organism>
<dbReference type="PANTHER" id="PTHR12121">
    <property type="entry name" value="CARBON CATABOLITE REPRESSOR PROTEIN 4"/>
    <property type="match status" value="1"/>
</dbReference>
<comment type="caution">
    <text evidence="2">The sequence shown here is derived from an EMBL/GenBank/DDBJ whole genome shotgun (WGS) entry which is preliminary data.</text>
</comment>
<dbReference type="Gene3D" id="3.60.10.10">
    <property type="entry name" value="Endonuclease/exonuclease/phosphatase"/>
    <property type="match status" value="1"/>
</dbReference>
<proteinExistence type="predicted"/>